<accession>A0A1B8H6U9</accession>
<reference evidence="2 3" key="1">
    <citation type="submission" date="2016-06" db="EMBL/GenBank/DDBJ databases">
        <authorList>
            <person name="Kjaerup R.B."/>
            <person name="Dalgaard T.S."/>
            <person name="Juul-Madsen H.R."/>
        </authorList>
    </citation>
    <scope>NUCLEOTIDE SEQUENCE [LARGE SCALE GENOMIC DNA]</scope>
    <source>
        <strain evidence="2 3">GCSL-Mp3</strain>
    </source>
</reference>
<dbReference type="RefSeq" id="WP_067424645.1">
    <property type="nucleotide sequence ID" value="NZ_LZEX01000034.1"/>
</dbReference>
<evidence type="ECO:0000256" key="1">
    <source>
        <dbReference type="SAM" id="SignalP"/>
    </source>
</evidence>
<organism evidence="2 3">
    <name type="scientific">Morganella psychrotolerans</name>
    <dbReference type="NCBI Taxonomy" id="368603"/>
    <lineage>
        <taxon>Bacteria</taxon>
        <taxon>Pseudomonadati</taxon>
        <taxon>Pseudomonadota</taxon>
        <taxon>Gammaproteobacteria</taxon>
        <taxon>Enterobacterales</taxon>
        <taxon>Morganellaceae</taxon>
        <taxon>Morganella</taxon>
    </lineage>
</organism>
<dbReference type="AlphaFoldDB" id="A0A1B8H6U9"/>
<feature type="signal peptide" evidence="1">
    <location>
        <begin position="1"/>
        <end position="19"/>
    </location>
</feature>
<protein>
    <submittedName>
        <fullName evidence="2">Uncharacterized protein</fullName>
    </submittedName>
</protein>
<dbReference type="Proteomes" id="UP000092247">
    <property type="component" value="Unassembled WGS sequence"/>
</dbReference>
<keyword evidence="1" id="KW-0732">Signal</keyword>
<comment type="caution">
    <text evidence="2">The sequence shown here is derived from an EMBL/GenBank/DDBJ whole genome shotgun (WGS) entry which is preliminary data.</text>
</comment>
<evidence type="ECO:0000313" key="2">
    <source>
        <dbReference type="EMBL" id="OBU04783.1"/>
    </source>
</evidence>
<dbReference type="EMBL" id="LZEX01000034">
    <property type="protein sequence ID" value="OBU04783.1"/>
    <property type="molecule type" value="Genomic_DNA"/>
</dbReference>
<name>A0A1B8H6U9_9GAMM</name>
<gene>
    <name evidence="2" type="ORF">AYY17_07745</name>
</gene>
<sequence>MKKLLLVSVAALFAFGAYAGEGKGYTQEQLHKMIESGKYPAVTEYKETGGGDVADIKSCKDRILSRAANFSEYPITVERDVENEVYESTVWMQLTAQKVICEIKDGNARGTQLDASYK</sequence>
<feature type="chain" id="PRO_5008609370" evidence="1">
    <location>
        <begin position="20"/>
        <end position="118"/>
    </location>
</feature>
<proteinExistence type="predicted"/>
<evidence type="ECO:0000313" key="3">
    <source>
        <dbReference type="Proteomes" id="UP000092247"/>
    </source>
</evidence>